<keyword evidence="3" id="KW-1185">Reference proteome</keyword>
<protein>
    <recommendedName>
        <fullName evidence="4">Polyadenylate-binding protein 1-B-binding protein</fullName>
    </recommendedName>
</protein>
<dbReference type="AlphaFoldDB" id="A0A371HJT4"/>
<feature type="transmembrane region" description="Helical" evidence="1">
    <location>
        <begin position="142"/>
        <end position="167"/>
    </location>
</feature>
<proteinExistence type="predicted"/>
<evidence type="ECO:0000313" key="3">
    <source>
        <dbReference type="Proteomes" id="UP000257109"/>
    </source>
</evidence>
<name>A0A371HJT4_MUCPR</name>
<feature type="transmembrane region" description="Helical" evidence="1">
    <location>
        <begin position="96"/>
        <end position="121"/>
    </location>
</feature>
<comment type="caution">
    <text evidence="2">The sequence shown here is derived from an EMBL/GenBank/DDBJ whole genome shotgun (WGS) entry which is preliminary data.</text>
</comment>
<feature type="transmembrane region" description="Helical" evidence="1">
    <location>
        <begin position="179"/>
        <end position="209"/>
    </location>
</feature>
<reference evidence="2" key="1">
    <citation type="submission" date="2018-05" db="EMBL/GenBank/DDBJ databases">
        <title>Draft genome of Mucuna pruriens seed.</title>
        <authorList>
            <person name="Nnadi N.E."/>
            <person name="Vos R."/>
            <person name="Hasami M.H."/>
            <person name="Devisetty U.K."/>
            <person name="Aguiy J.C."/>
        </authorList>
    </citation>
    <scope>NUCLEOTIDE SEQUENCE [LARGE SCALE GENOMIC DNA]</scope>
    <source>
        <strain evidence="2">JCA_2017</strain>
    </source>
</reference>
<keyword evidence="1" id="KW-0812">Transmembrane</keyword>
<dbReference type="PANTHER" id="PTHR33133:SF51">
    <property type="entry name" value="THH1_TOM1_TOM3 DOMAIN-CONTAINING PROTEIN"/>
    <property type="match status" value="1"/>
</dbReference>
<dbReference type="Proteomes" id="UP000257109">
    <property type="component" value="Unassembled WGS sequence"/>
</dbReference>
<sequence length="358" mass="40543">MDREQEEMQFLGFLDVYTESYKIIFAWSKIFNKIVLTLILPLSFIFLIHIEVSNILTGKIMHNTQQMMKTPEDTAQYQSLSNMLSSEWATFALFKLLYFTLLLIFSLLSTSAVVYTVASVYTQRHLTFSKVMSVVPKVWKRLMVTFLCTFVAFFAYNVMAGVVFLVWALTTGGSGGGAVVILVVLLVLYFAGFVYLMVVWHLASVVTVLEDSCGIQAMAKSNGLIKGKMGLSILVFFTLALAFGIIQVLFKKMVVQGWSLWSVERTAIGVVSLVLFSQLYLFQLVIQTVLYFICKSYHHQNIDKSALSDHLEVYHGEYEPLKAKDVQMEECHFVGACHKQYLPYVVKLNQAGMSESQD</sequence>
<keyword evidence="1" id="KW-1133">Transmembrane helix</keyword>
<dbReference type="OrthoDB" id="1908649at2759"/>
<feature type="transmembrane region" description="Helical" evidence="1">
    <location>
        <begin position="230"/>
        <end position="250"/>
    </location>
</feature>
<evidence type="ECO:0000313" key="2">
    <source>
        <dbReference type="EMBL" id="RDY03047.1"/>
    </source>
</evidence>
<evidence type="ECO:0000256" key="1">
    <source>
        <dbReference type="SAM" id="Phobius"/>
    </source>
</evidence>
<feature type="transmembrane region" description="Helical" evidence="1">
    <location>
        <begin position="270"/>
        <end position="294"/>
    </location>
</feature>
<keyword evidence="1" id="KW-0472">Membrane</keyword>
<dbReference type="STRING" id="157652.A0A371HJT4"/>
<feature type="non-terminal residue" evidence="2">
    <location>
        <position position="1"/>
    </location>
</feature>
<accession>A0A371HJT4</accession>
<organism evidence="2 3">
    <name type="scientific">Mucuna pruriens</name>
    <name type="common">Velvet bean</name>
    <name type="synonym">Dolichos pruriens</name>
    <dbReference type="NCBI Taxonomy" id="157652"/>
    <lineage>
        <taxon>Eukaryota</taxon>
        <taxon>Viridiplantae</taxon>
        <taxon>Streptophyta</taxon>
        <taxon>Embryophyta</taxon>
        <taxon>Tracheophyta</taxon>
        <taxon>Spermatophyta</taxon>
        <taxon>Magnoliopsida</taxon>
        <taxon>eudicotyledons</taxon>
        <taxon>Gunneridae</taxon>
        <taxon>Pentapetalae</taxon>
        <taxon>rosids</taxon>
        <taxon>fabids</taxon>
        <taxon>Fabales</taxon>
        <taxon>Fabaceae</taxon>
        <taxon>Papilionoideae</taxon>
        <taxon>50 kb inversion clade</taxon>
        <taxon>NPAAA clade</taxon>
        <taxon>indigoferoid/millettioid clade</taxon>
        <taxon>Phaseoleae</taxon>
        <taxon>Mucuna</taxon>
    </lineage>
</organism>
<feature type="transmembrane region" description="Helical" evidence="1">
    <location>
        <begin position="30"/>
        <end position="50"/>
    </location>
</feature>
<dbReference type="EMBL" id="QJKJ01002397">
    <property type="protein sequence ID" value="RDY03047.1"/>
    <property type="molecule type" value="Genomic_DNA"/>
</dbReference>
<dbReference type="PANTHER" id="PTHR33133">
    <property type="entry name" value="OS08G0107100 PROTEIN-RELATED"/>
    <property type="match status" value="1"/>
</dbReference>
<evidence type="ECO:0008006" key="4">
    <source>
        <dbReference type="Google" id="ProtNLM"/>
    </source>
</evidence>
<gene>
    <name evidence="2" type="ORF">CR513_13416</name>
</gene>